<dbReference type="Proteomes" id="UP000338496">
    <property type="component" value="Unassembled WGS sequence"/>
</dbReference>
<dbReference type="EMBL" id="AAKKWR010000012">
    <property type="protein sequence ID" value="ECS8351040.1"/>
    <property type="molecule type" value="Genomic_DNA"/>
</dbReference>
<accession>A0A3T5AAU0</accession>
<evidence type="ECO:0000313" key="37">
    <source>
        <dbReference type="EMBL" id="EBY7544030.1"/>
    </source>
</evidence>
<evidence type="ECO:0000313" key="65">
    <source>
        <dbReference type="EMBL" id="HAC6375476.1"/>
    </source>
</evidence>
<evidence type="ECO:0000313" key="14">
    <source>
        <dbReference type="EMBL" id="EBW4066262.1"/>
    </source>
</evidence>
<dbReference type="EMBL" id="AAKOJR010000003">
    <property type="protein sequence ID" value="ECT9382898.1"/>
    <property type="molecule type" value="Genomic_DNA"/>
</dbReference>
<evidence type="ECO:0000313" key="76">
    <source>
        <dbReference type="Proteomes" id="UP000338496"/>
    </source>
</evidence>
<dbReference type="Proteomes" id="UP000885385">
    <property type="component" value="Unassembled WGS sequence"/>
</dbReference>
<dbReference type="EMBL" id="AALARJ010000013">
    <property type="protein sequence ID" value="ECX7014589.1"/>
    <property type="molecule type" value="Genomic_DNA"/>
</dbReference>
<dbReference type="EMBL" id="DAAMFD010000012">
    <property type="protein sequence ID" value="HAC6375476.1"/>
    <property type="molecule type" value="Genomic_DNA"/>
</dbReference>
<evidence type="ECO:0000313" key="54">
    <source>
        <dbReference type="EMBL" id="ECV4393795.1"/>
    </source>
</evidence>
<dbReference type="EMBL" id="AAHKWL010000009">
    <property type="protein sequence ID" value="EBX3169048.1"/>
    <property type="molecule type" value="Genomic_DNA"/>
</dbReference>
<gene>
    <name evidence="56" type="ORF">AQ530_15305</name>
    <name evidence="74" type="ORF">AU613_02075</name>
    <name evidence="52" type="ORF">B1P38_24095</name>
    <name evidence="44" type="ORF">C5W43_18070</name>
    <name evidence="42" type="ORF">CE70_17920</name>
    <name evidence="43" type="ORF">CEQ70_08080</name>
    <name evidence="48" type="ORF">CFF58_13780</name>
    <name evidence="49" type="ORF">CIX60_06445</name>
    <name evidence="9" type="ORF">CPS79_05340</name>
    <name evidence="10" type="ORF">CQO33_13805</name>
    <name evidence="50" type="ORF">CSG22_15405</name>
    <name evidence="29" type="ORF">D4361_13565</name>
    <name evidence="30" type="ORF">D4387_09565</name>
    <name evidence="31" type="ORF">D4422_08720</name>
    <name evidence="36" type="ORF">D5823_02615</name>
    <name evidence="32" type="ORF">D5N86_13935</name>
    <name evidence="33" type="ORF">D5N95_11430</name>
    <name evidence="34" type="ORF">D5O82_11575</name>
    <name evidence="35" type="ORF">D5P17_19790</name>
    <name evidence="38" type="ORF">D5X47_13200</name>
    <name evidence="39" type="ORF">D5Y28_15195</name>
    <name evidence="40" type="ORF">D6422_04295</name>
    <name evidence="37" type="ORF">D6J79_16365</name>
    <name evidence="41" type="ORF">D8S24_15630</name>
    <name evidence="2" type="ORF">DLB93_15955</name>
    <name evidence="3" type="ORF">DLR28_16195</name>
    <name evidence="54" type="ORF">DMI89_23105</name>
    <name evidence="4" type="ORF">DMO92_15840</name>
    <name evidence="7" type="ORF">DN165_12050</name>
    <name evidence="53" type="ORF">DNB97_15160</name>
    <name evidence="5" type="ORF">DNM27_06795</name>
    <name evidence="6" type="ORF">DNZ37_23905</name>
    <name evidence="8" type="ORF">DO533_19330</name>
    <name evidence="16" type="ORF">DP680_13135</name>
    <name evidence="11" type="ORF">DPB42_20485</name>
    <name evidence="12" type="ORF">DPD91_23710</name>
    <name evidence="13" type="ORF">DPF41_14640</name>
    <name evidence="14" type="ORF">DPF68_07295</name>
    <name evidence="45" type="ORF">DPR71_19525</name>
    <name evidence="15" type="ORF">DPS76_13675</name>
    <name evidence="17" type="ORF">DQD22_12860</name>
    <name evidence="18" type="ORF">DQR44_23755</name>
    <name evidence="75" type="ORF">DRM14_10365</name>
    <name evidence="19" type="ORF">DRT38_11870</name>
    <name evidence="20" type="ORF">DRT61_19630</name>
    <name evidence="21" type="ORF">DRV05_13760</name>
    <name evidence="23" type="ORF">DSF94_22760</name>
    <name evidence="22" type="ORF">DSG41_02825</name>
    <name evidence="24" type="ORF">DTF68_14515</name>
    <name evidence="26" type="ORF">DU071_21430</name>
    <name evidence="27" type="ORF">DU223_19940</name>
    <name evidence="51" type="ORF">DU657_21365</name>
    <name evidence="28" type="ORF">DU879_07645</name>
    <name evidence="25" type="ORF">DUV75_13220</name>
    <name evidence="55" type="ORF">DWU22_15965</name>
    <name evidence="47" type="ORF">DY580_17890</name>
    <name evidence="46" type="ORF">DYM27_15075</name>
    <name evidence="59" type="ORF">G0A05_05340</name>
    <name evidence="61" type="ORF">G0A92_11790</name>
    <name evidence="60" type="ORF">G0A96_14045</name>
    <name evidence="63" type="ORF">G0B03_16050</name>
    <name evidence="62" type="ORF">G0B05_13660</name>
    <name evidence="65" type="ORF">G0B07_14455</name>
    <name evidence="64" type="ORF">G0B08_05475</name>
    <name evidence="66" type="ORF">G0B12_14290</name>
    <name evidence="67" type="ORF">G0B28_16405</name>
    <name evidence="70" type="ORF">G0B96_05360</name>
    <name evidence="71" type="ORF">G0C03_17425</name>
    <name evidence="68" type="ORF">G0C04_16235</name>
    <name evidence="69" type="ORF">G0C34_18045</name>
    <name evidence="72" type="ORF">G0E15_19885</name>
    <name evidence="73" type="ORF">G0E20_15040</name>
    <name evidence="57" type="ORF">GYI77_24890</name>
    <name evidence="58" type="ORF">GYJ04_20890</name>
    <name evidence="1" type="ORF">NG06_10740</name>
</gene>
<evidence type="ECO:0000313" key="57">
    <source>
        <dbReference type="EMBL" id="HAB6629443.1"/>
    </source>
</evidence>
<dbReference type="EMBL" id="DAAMEY010000003">
    <property type="protein sequence ID" value="HAC6364084.1"/>
    <property type="molecule type" value="Genomic_DNA"/>
</dbReference>
<dbReference type="EMBL" id="AAHFII010000047">
    <property type="protein sequence ID" value="EBV4696902.1"/>
    <property type="molecule type" value="Genomic_DNA"/>
</dbReference>
<dbReference type="EMBL" id="AAHIBQ010000045">
    <property type="protein sequence ID" value="EBW3420234.1"/>
    <property type="molecule type" value="Genomic_DNA"/>
</dbReference>
<dbReference type="EMBL" id="DAAMKP010000022">
    <property type="protein sequence ID" value="HAC6980484.1"/>
    <property type="molecule type" value="Genomic_DNA"/>
</dbReference>
<evidence type="ECO:0000313" key="69">
    <source>
        <dbReference type="EMBL" id="HAC6618255.1"/>
    </source>
</evidence>
<dbReference type="EMBL" id="AAHQLT010000014">
    <property type="protein sequence ID" value="EBZ2312785.1"/>
    <property type="molecule type" value="Genomic_DNA"/>
</dbReference>
<dbReference type="Proteomes" id="UP000839911">
    <property type="component" value="Unassembled WGS sequence"/>
</dbReference>
<dbReference type="EMBL" id="AAHNPB010000007">
    <property type="protein sequence ID" value="EBY2568544.1"/>
    <property type="molecule type" value="Genomic_DNA"/>
</dbReference>
<dbReference type="EMBL" id="DAAMGZ010000018">
    <property type="protein sequence ID" value="HAC6636831.1"/>
    <property type="molecule type" value="Genomic_DNA"/>
</dbReference>
<dbReference type="EMBL" id="DAAMFM010000011">
    <property type="protein sequence ID" value="HAC6483805.1"/>
    <property type="molecule type" value="Genomic_DNA"/>
</dbReference>
<dbReference type="EMBL" id="AAHHPA010000005">
    <property type="protein sequence ID" value="EBW1781951.1"/>
    <property type="molecule type" value="Genomic_DNA"/>
</dbReference>
<dbReference type="EMBL" id="AAHJCE010000008">
    <property type="protein sequence ID" value="EBW7328761.1"/>
    <property type="molecule type" value="Genomic_DNA"/>
</dbReference>
<reference evidence="43" key="4">
    <citation type="submission" date="2018-07" db="EMBL/GenBank/DDBJ databases">
        <authorList>
            <consortium name="PulseNet: The National Subtyping Network for Foodborne Disease Surveillance"/>
            <person name="Tarr C.L."/>
            <person name="Trees E."/>
            <person name="Katz L.S."/>
            <person name="Carleton-Romer H.A."/>
            <person name="Stroika S."/>
            <person name="Kucerova Z."/>
            <person name="Roache K.F."/>
            <person name="Sabol A.L."/>
            <person name="Besser J."/>
            <person name="Gerner-Smidt P."/>
        </authorList>
    </citation>
    <scope>NUCLEOTIDE SEQUENCE</scope>
    <source>
        <strain evidence="43">2015AM-1156</strain>
        <strain evidence="49">2015AM-1487</strain>
        <strain evidence="56">PNUSAS001079</strain>
        <strain evidence="52">PNUSAS008736</strain>
        <strain evidence="48">PNUSAS016738</strain>
        <strain evidence="44">PNUSAS034928</strain>
        <strain evidence="54">PNUSAS041296</strain>
        <strain evidence="51">PNUSAS046449</strain>
    </source>
</reference>
<evidence type="ECO:0000313" key="16">
    <source>
        <dbReference type="EMBL" id="EBW6890538.1"/>
    </source>
</evidence>
<evidence type="ECO:0000313" key="4">
    <source>
        <dbReference type="EMBL" id="EBU9273514.1"/>
    </source>
</evidence>
<evidence type="ECO:0000313" key="18">
    <source>
        <dbReference type="EMBL" id="EBW9705236.1"/>
    </source>
</evidence>
<dbReference type="EMBL" id="AAKRYX010000029">
    <property type="protein sequence ID" value="ECV3680728.1"/>
    <property type="molecule type" value="Genomic_DNA"/>
</dbReference>
<evidence type="ECO:0000313" key="59">
    <source>
        <dbReference type="EMBL" id="HAC6068212.1"/>
    </source>
</evidence>
<dbReference type="EMBL" id="AAHEAV010000006">
    <property type="protein sequence ID" value="EBV0611080.1"/>
    <property type="molecule type" value="Genomic_DNA"/>
</dbReference>
<evidence type="ECO:0000313" key="10">
    <source>
        <dbReference type="EMBL" id="EBW1892591.1"/>
    </source>
</evidence>
<dbReference type="EMBL" id="AAKOIN010000011">
    <property type="protein sequence ID" value="ECT9314581.1"/>
    <property type="molecule type" value="Genomic_DNA"/>
</dbReference>
<evidence type="ECO:0000313" key="13">
    <source>
        <dbReference type="EMBL" id="EBW3629313.1"/>
    </source>
</evidence>
<dbReference type="EMBL" id="AAKMBA010000039">
    <property type="protein sequence ID" value="ECT2114726.1"/>
    <property type="molecule type" value="Genomic_DNA"/>
</dbReference>
<dbReference type="EMBL" id="AAKMFH010000041">
    <property type="protein sequence ID" value="ECT2645601.1"/>
    <property type="molecule type" value="Genomic_DNA"/>
</dbReference>
<evidence type="ECO:0000313" key="21">
    <source>
        <dbReference type="EMBL" id="EBX3680016.1"/>
    </source>
</evidence>
<evidence type="ECO:0000313" key="12">
    <source>
        <dbReference type="EMBL" id="EBW3420234.1"/>
    </source>
</evidence>
<dbReference type="EMBL" id="AAHOFC010000007">
    <property type="protein sequence ID" value="EBY4901549.1"/>
    <property type="molecule type" value="Genomic_DNA"/>
</dbReference>
<evidence type="ECO:0000313" key="35">
    <source>
        <dbReference type="EMBL" id="EBY6521158.1"/>
    </source>
</evidence>
<evidence type="ECO:0000313" key="28">
    <source>
        <dbReference type="EMBL" id="EBY2568544.1"/>
    </source>
</evidence>
<dbReference type="EMBL" id="AAHIFU010000006">
    <property type="protein sequence ID" value="EBW4066262.1"/>
    <property type="molecule type" value="Genomic_DNA"/>
</dbReference>
<evidence type="ECO:0000313" key="30">
    <source>
        <dbReference type="EMBL" id="EBY4803459.1"/>
    </source>
</evidence>
<dbReference type="EMBL" id="AAHNEX010000009">
    <property type="protein sequence ID" value="EBY1261484.1"/>
    <property type="molecule type" value="Genomic_DNA"/>
</dbReference>
<evidence type="ECO:0000313" key="72">
    <source>
        <dbReference type="EMBL" id="HAC6980484.1"/>
    </source>
</evidence>
<evidence type="ECO:0000313" key="62">
    <source>
        <dbReference type="EMBL" id="HAC6351657.1"/>
    </source>
</evidence>
<accession>A0A2J0R914</accession>
<dbReference type="EMBL" id="DAAMEN010000009">
    <property type="protein sequence ID" value="HAC6304442.1"/>
    <property type="molecule type" value="Genomic_DNA"/>
</dbReference>
<evidence type="ECO:0000313" key="5">
    <source>
        <dbReference type="EMBL" id="EBV0611080.1"/>
    </source>
</evidence>
<dbReference type="EMBL" id="AAKPKQ010000059">
    <property type="protein sequence ID" value="ECU2721142.1"/>
    <property type="molecule type" value="Genomic_DNA"/>
</dbReference>
<dbReference type="EMBL" id="DAAHMV010000026">
    <property type="protein sequence ID" value="HAB6629443.1"/>
    <property type="molecule type" value="Genomic_DNA"/>
</dbReference>
<dbReference type="EMBL" id="AAHEJJ010000038">
    <property type="protein sequence ID" value="EBV1698979.1"/>
    <property type="molecule type" value="Genomic_DNA"/>
</dbReference>
<evidence type="ECO:0000313" key="47">
    <source>
        <dbReference type="EMBL" id="ECT2645601.1"/>
    </source>
</evidence>
<dbReference type="EMBL" id="AAHLAQ010000014">
    <property type="protein sequence ID" value="EBX3680016.1"/>
    <property type="molecule type" value="Genomic_DNA"/>
</dbReference>
<dbReference type="EMBL" id="DAAHNT010000043">
    <property type="protein sequence ID" value="HAB6748314.1"/>
    <property type="molecule type" value="Genomic_DNA"/>
</dbReference>
<dbReference type="EMBL" id="AAHIYO010000011">
    <property type="protein sequence ID" value="EBW6890538.1"/>
    <property type="molecule type" value="Genomic_DNA"/>
</dbReference>
<dbReference type="EMBL" id="AAIGQE010000013">
    <property type="protein sequence ID" value="ECE0297011.1"/>
    <property type="molecule type" value="Genomic_DNA"/>
</dbReference>
<evidence type="ECO:0000313" key="7">
    <source>
        <dbReference type="EMBL" id="EBV2099988.1"/>
    </source>
</evidence>
<dbReference type="EMBL" id="DAAMHA010000002">
    <property type="protein sequence ID" value="HAC6624950.1"/>
    <property type="molecule type" value="Genomic_DNA"/>
</dbReference>
<evidence type="ECO:0000313" key="2">
    <source>
        <dbReference type="EMBL" id="EBU8019028.1"/>
    </source>
</evidence>
<dbReference type="EMBL" id="AAHJUT010000039">
    <property type="protein sequence ID" value="EBW9705236.1"/>
    <property type="molecule type" value="Genomic_DNA"/>
</dbReference>
<evidence type="ECO:0000313" key="17">
    <source>
        <dbReference type="EMBL" id="EBW7328761.1"/>
    </source>
</evidence>
<evidence type="ECO:0000313" key="53">
    <source>
        <dbReference type="EMBL" id="ECV3680728.1"/>
    </source>
</evidence>
<evidence type="ECO:0000313" key="42">
    <source>
        <dbReference type="EMBL" id="ECE0297011.1"/>
    </source>
</evidence>
<evidence type="ECO:0000313" key="68">
    <source>
        <dbReference type="EMBL" id="HAC6594093.1"/>
    </source>
</evidence>
<evidence type="ECO:0000313" key="29">
    <source>
        <dbReference type="EMBL" id="EBY4781055.1"/>
    </source>
</evidence>
<dbReference type="EMBL" id="AAHOSV010000002">
    <property type="protein sequence ID" value="EBY6857328.1"/>
    <property type="molecule type" value="Genomic_DNA"/>
</dbReference>
<dbReference type="EMBL" id="AAHHPX010000011">
    <property type="protein sequence ID" value="EBW1892591.1"/>
    <property type="molecule type" value="Genomic_DNA"/>
</dbReference>
<dbReference type="EMBL" id="DAAMGX010000012">
    <property type="protein sequence ID" value="HAC6618255.1"/>
    <property type="molecule type" value="Genomic_DNA"/>
</dbReference>
<dbReference type="EMBL" id="AAHPUT010000014">
    <property type="protein sequence ID" value="EBZ0247455.1"/>
    <property type="molecule type" value="Genomic_DNA"/>
</dbReference>
<evidence type="ECO:0000313" key="43">
    <source>
        <dbReference type="EMBL" id="ECS6981874.1"/>
    </source>
</evidence>
<dbReference type="EMBL" id="AAKOMN010000014">
    <property type="protein sequence ID" value="ECT9795621.1"/>
    <property type="molecule type" value="Genomic_DNA"/>
</dbReference>
<evidence type="ECO:0000313" key="19">
    <source>
        <dbReference type="EMBL" id="EBX3169048.1"/>
    </source>
</evidence>
<dbReference type="EMBL" id="DAAMFA010000012">
    <property type="protein sequence ID" value="HAC6417790.1"/>
    <property type="molecule type" value="Genomic_DNA"/>
</dbReference>
<evidence type="ECO:0000313" key="8">
    <source>
        <dbReference type="EMBL" id="EBV4696902.1"/>
    </source>
</evidence>
<evidence type="ECO:0000313" key="41">
    <source>
        <dbReference type="EMBL" id="EBZ2312785.1"/>
    </source>
</evidence>
<evidence type="ECO:0000313" key="52">
    <source>
        <dbReference type="EMBL" id="ECU8356591.1"/>
    </source>
</evidence>
<dbReference type="EMBL" id="AAGUIJ010000050">
    <property type="protein sequence ID" value="EBS0212142.1"/>
    <property type="molecule type" value="Genomic_DNA"/>
</dbReference>
<dbReference type="EMBL" id="AAHIPE010000013">
    <property type="protein sequence ID" value="EBW5463487.1"/>
    <property type="molecule type" value="Genomic_DNA"/>
</dbReference>
<evidence type="ECO:0000313" key="20">
    <source>
        <dbReference type="EMBL" id="EBX3244437.1"/>
    </source>
</evidence>
<dbReference type="Proteomes" id="UP000885258">
    <property type="component" value="Unassembled WGS sequence"/>
</dbReference>
<evidence type="ECO:0000313" key="61">
    <source>
        <dbReference type="EMBL" id="HAC6327208.1"/>
    </source>
</evidence>
<dbReference type="EMBL" id="DAAMER010000009">
    <property type="protein sequence ID" value="HAC6327208.1"/>
    <property type="molecule type" value="Genomic_DNA"/>
</dbReference>
<evidence type="ECO:0000313" key="44">
    <source>
        <dbReference type="EMBL" id="ECS8351040.1"/>
    </source>
</evidence>
<dbReference type="EMBL" id="AAHDKE010000015">
    <property type="protein sequence ID" value="EBU8558662.1"/>
    <property type="molecule type" value="Genomic_DNA"/>
</dbReference>
<organism evidence="4">
    <name type="scientific">Salmonella typhimurium</name>
    <dbReference type="NCBI Taxonomy" id="90371"/>
    <lineage>
        <taxon>Bacteria</taxon>
        <taxon>Pseudomonadati</taxon>
        <taxon>Pseudomonadota</taxon>
        <taxon>Gammaproteobacteria</taxon>
        <taxon>Enterobacterales</taxon>
        <taxon>Enterobacteriaceae</taxon>
        <taxon>Salmonella</taxon>
    </lineage>
</organism>
<dbReference type="EMBL" id="DAAMKO010000015">
    <property type="protein sequence ID" value="HAC7035856.1"/>
    <property type="molecule type" value="Genomic_DNA"/>
</dbReference>
<evidence type="ECO:0000313" key="56">
    <source>
        <dbReference type="EMBL" id="ECX7014589.1"/>
    </source>
</evidence>
<dbReference type="EMBL" id="AAHOQI010000025">
    <property type="protein sequence ID" value="EBY6521158.1"/>
    <property type="molecule type" value="Genomic_DNA"/>
</dbReference>
<evidence type="ECO:0000313" key="55">
    <source>
        <dbReference type="EMBL" id="ECV5318143.1"/>
    </source>
</evidence>
<reference evidence="57" key="5">
    <citation type="submission" date="2018-07" db="EMBL/GenBank/DDBJ databases">
        <authorList>
            <consortium name="NCBI Pathogen Detection Project"/>
        </authorList>
    </citation>
    <scope>NUCLEOTIDE SEQUENCE</scope>
    <source>
        <strain evidence="59">0508R6762</strain>
        <strain evidence="71">1730</strain>
        <strain evidence="70">1743</strain>
        <strain evidence="57">1823</strain>
        <strain evidence="66">2011-60-1378-1</strain>
        <strain evidence="64">2011-60-200-1</strain>
        <strain evidence="65">INSP 24</strain>
        <strain evidence="62">IVB 1544</strain>
        <strain evidence="68">IVB 232</strain>
        <strain evidence="69">IVB 5560</strain>
        <strain evidence="61">M140</strain>
        <strain evidence="60">M155</strain>
        <strain evidence="67">NCTR-SF475</strain>
        <strain evidence="58">Salmonella enterica</strain>
        <strain evidence="63">USFW 318</strain>
    </source>
</reference>
<dbReference type="EMBL" id="AAHDPU010000013">
    <property type="protein sequence ID" value="EBU9273514.1"/>
    <property type="molecule type" value="Genomic_DNA"/>
</dbReference>
<reference evidence="4" key="2">
    <citation type="submission" date="2018-06" db="EMBL/GenBank/DDBJ databases">
        <authorList>
            <person name="Ashton P.M."/>
            <person name="Dallman T."/>
            <person name="Nair S."/>
            <person name="De Pinna E."/>
            <person name="Peters T."/>
            <person name="Grant K."/>
        </authorList>
    </citation>
    <scope>NUCLEOTIDE SEQUENCE [LARGE SCALE GENOMIC DNA]</scope>
    <source>
        <strain evidence="9">135146</strain>
        <strain evidence="22">157366</strain>
        <strain evidence="27">211746</strain>
        <strain evidence="13">231108</strain>
        <strain evidence="10">251833</strain>
        <strain evidence="6">267728</strain>
        <strain evidence="18">268660</strain>
        <strain evidence="14">271054</strain>
        <strain evidence="74">29290</strain>
        <strain evidence="24">316338</strain>
        <strain evidence="28">320923</strain>
        <strain evidence="7">327172</strain>
        <strain evidence="5">352002</strain>
        <strain evidence="26">356083</strain>
        <strain evidence="19">369953</strain>
        <strain evidence="20">381321</strain>
        <strain evidence="21">402770</strain>
        <strain evidence="23">416336</strain>
        <strain evidence="16">420637</strain>
        <strain evidence="31">420650</strain>
        <strain evidence="15">422529</strain>
        <strain evidence="2">423108</strain>
        <strain evidence="75">425567</strain>
        <strain evidence="3">442688</strain>
        <strain evidence="8">461175</strain>
        <strain evidence="4">488670</strain>
        <strain evidence="11">506418</strain>
        <strain evidence="12">511625</strain>
        <strain evidence="40">511645</strain>
        <strain evidence="17">534025</strain>
        <strain evidence="25">548523</strain>
        <strain evidence="35">572519</strain>
        <strain evidence="29">573635</strain>
        <strain evidence="34">575110</strain>
        <strain evidence="39">576290</strain>
        <strain evidence="32">579288</strain>
        <strain evidence="33">582305</strain>
        <strain evidence="36">588460</strain>
        <strain evidence="38">588495</strain>
        <strain evidence="30">588909</strain>
        <strain evidence="37">605824</strain>
        <strain evidence="41">607825</strain>
    </source>
</reference>
<evidence type="ECO:0000313" key="3">
    <source>
        <dbReference type="EMBL" id="EBU8558662.1"/>
    </source>
</evidence>
<dbReference type="EMBL" id="AAHIDF010000016">
    <property type="protein sequence ID" value="EBW3629313.1"/>
    <property type="molecule type" value="Genomic_DNA"/>
</dbReference>
<proteinExistence type="predicted"/>
<dbReference type="EMBL" id="AAHKXC010000069">
    <property type="protein sequence ID" value="EBX3244437.1"/>
    <property type="molecule type" value="Genomic_DNA"/>
</dbReference>
<evidence type="ECO:0000313" key="39">
    <source>
        <dbReference type="EMBL" id="EBZ0247455.1"/>
    </source>
</evidence>
<evidence type="ECO:0000313" key="9">
    <source>
        <dbReference type="EMBL" id="EBW1781951.1"/>
    </source>
</evidence>
<dbReference type="EMBL" id="AAHOYK010000013">
    <property type="protein sequence ID" value="EBY7544030.1"/>
    <property type="molecule type" value="Genomic_DNA"/>
</dbReference>
<evidence type="ECO:0000313" key="70">
    <source>
        <dbReference type="EMBL" id="HAC6624950.1"/>
    </source>
</evidence>
<evidence type="ECO:0000313" key="33">
    <source>
        <dbReference type="EMBL" id="EBY6217397.1"/>
    </source>
</evidence>
<reference evidence="47" key="6">
    <citation type="submission" date="2018-08" db="EMBL/GenBank/DDBJ databases">
        <authorList>
            <consortium name="NARMS: The National Antimicrobial Resistance Monitoring System"/>
        </authorList>
    </citation>
    <scope>NUCLEOTIDE SEQUENCE</scope>
    <source>
        <strain evidence="53">FSIS11810209</strain>
        <strain evidence="55">FSIS11811627</strain>
        <strain evidence="47">FSIS11812714</strain>
    </source>
</reference>
<evidence type="ECO:0000313" key="71">
    <source>
        <dbReference type="EMBL" id="HAC6636831.1"/>
    </source>
</evidence>
<evidence type="ECO:0000313" key="38">
    <source>
        <dbReference type="EMBL" id="EBZ0112544.1"/>
    </source>
</evidence>
<evidence type="ECO:0000313" key="15">
    <source>
        <dbReference type="EMBL" id="EBW5463487.1"/>
    </source>
</evidence>
<dbReference type="EMBL" id="AAHOEJ010000012">
    <property type="protein sequence ID" value="EBY4781055.1"/>
    <property type="molecule type" value="Genomic_DNA"/>
</dbReference>
<dbReference type="Proteomes" id="UP000839907">
    <property type="component" value="Unassembled WGS sequence"/>
</dbReference>
<evidence type="ECO:0000313" key="27">
    <source>
        <dbReference type="EMBL" id="EBY1963226.1"/>
    </source>
</evidence>
<protein>
    <submittedName>
        <fullName evidence="4">Uncharacterized protein</fullName>
    </submittedName>
</protein>
<evidence type="ECO:0000313" key="63">
    <source>
        <dbReference type="EMBL" id="HAC6356965.1"/>
    </source>
</evidence>
<comment type="caution">
    <text evidence="4">The sequence shown here is derived from an EMBL/GenBank/DDBJ whole genome shotgun (WGS) entry which is preliminary data.</text>
</comment>
<dbReference type="EMBL" id="AAHPWO010000003">
    <property type="protein sequence ID" value="EBZ0485107.1"/>
    <property type="molecule type" value="Genomic_DNA"/>
</dbReference>
<evidence type="ECO:0000313" key="51">
    <source>
        <dbReference type="EMBL" id="ECU2721142.1"/>
    </source>
</evidence>
<evidence type="ECO:0000313" key="34">
    <source>
        <dbReference type="EMBL" id="EBY6450648.1"/>
    </source>
</evidence>
<reference evidence="57" key="1">
    <citation type="journal article" date="2018" name="Genome Biol.">
        <title>SKESA: strategic k-mer extension for scrupulous assemblies.</title>
        <authorList>
            <person name="Souvorov A."/>
            <person name="Agarwala R."/>
            <person name="Lipman D.J."/>
        </authorList>
    </citation>
    <scope>NUCLEOTIDE SEQUENCE</scope>
    <source>
        <strain evidence="59">0508R6762</strain>
        <strain evidence="71">1730</strain>
        <strain evidence="70">1743</strain>
        <strain evidence="57">1823</strain>
        <strain evidence="66">2011-60-1378-1</strain>
        <strain evidence="64">2011-60-200-1</strain>
        <strain evidence="65">INSP 24</strain>
        <strain evidence="62">IVB 1544</strain>
        <strain evidence="68">IVB 232</strain>
        <strain evidence="69">IVB 5560</strain>
        <strain evidence="61">M140</strain>
        <strain evidence="60">M155</strain>
        <strain evidence="67">NCTR-SF475</strain>
        <strain evidence="58">Salmonella enterica</strain>
        <strain evidence="63">USFW 318</strain>
    </source>
</reference>
<evidence type="ECO:0000313" key="11">
    <source>
        <dbReference type="EMBL" id="EBW2870677.1"/>
    </source>
</evidence>
<dbReference type="EMBL" id="AAKRWO010000065">
    <property type="protein sequence ID" value="ECV4393795.1"/>
    <property type="molecule type" value="Genomic_DNA"/>
</dbReference>
<dbReference type="EMBL" id="AAHOOE010000009">
    <property type="protein sequence ID" value="EBY6217397.1"/>
    <property type="molecule type" value="Genomic_DNA"/>
</dbReference>
<dbReference type="EMBL" id="RVDJ01000008">
    <property type="protein sequence ID" value="MLP85718.1"/>
    <property type="molecule type" value="Genomic_DNA"/>
</dbReference>
<dbReference type="EMBL" id="DAAMEV010000012">
    <property type="protein sequence ID" value="HAC6351657.1"/>
    <property type="molecule type" value="Genomic_DNA"/>
</dbReference>
<evidence type="ECO:0000313" key="73">
    <source>
        <dbReference type="EMBL" id="HAC7035856.1"/>
    </source>
</evidence>
<evidence type="ECO:0000313" key="22">
    <source>
        <dbReference type="EMBL" id="EBX5028068.1"/>
    </source>
</evidence>
<dbReference type="EMBL" id="DAAMGT010000011">
    <property type="protein sequence ID" value="HAC6594093.1"/>
    <property type="molecule type" value="Genomic_DNA"/>
</dbReference>
<dbReference type="EMBL" id="AAHNIA010000055">
    <property type="protein sequence ID" value="EBY1704458.1"/>
    <property type="molecule type" value="Genomic_DNA"/>
</dbReference>
<evidence type="ECO:0000313" key="74">
    <source>
        <dbReference type="EMBL" id="MIT47686.1"/>
    </source>
</evidence>
<evidence type="ECO:0000313" key="49">
    <source>
        <dbReference type="EMBL" id="ECT9382898.1"/>
    </source>
</evidence>
<reference evidence="42 76" key="3">
    <citation type="submission" date="2018-07" db="EMBL/GenBank/DDBJ databases">
        <authorList>
            <consortium name="GenomeTrakr network: Whole genome sequencing for foodborne pathogen traceback"/>
        </authorList>
    </citation>
    <scope>NUCLEOTIDE SEQUENCE [LARGE SCALE GENOMIC DNA]</scope>
    <source>
        <strain evidence="1">FNW19e37</strain>
        <strain evidence="50">FSIS11704806</strain>
        <strain evidence="45">FSIS11810738</strain>
        <strain evidence="46">FSIS11812453</strain>
        <strain evidence="42 76">VA_WGS-00080</strain>
    </source>
</reference>
<dbReference type="EMBL" id="AAHPTQ010000010">
    <property type="protein sequence ID" value="EBZ0112544.1"/>
    <property type="molecule type" value="Genomic_DNA"/>
</dbReference>
<evidence type="ECO:0000313" key="24">
    <source>
        <dbReference type="EMBL" id="EBX8407714.1"/>
    </source>
</evidence>
<evidence type="ECO:0000313" key="46">
    <source>
        <dbReference type="EMBL" id="ECT2114726.1"/>
    </source>
</evidence>
<dbReference type="EMBL" id="AAHLLQ010000037">
    <property type="protein sequence ID" value="EBX5046252.1"/>
    <property type="molecule type" value="Genomic_DNA"/>
</dbReference>
<dbReference type="EMBL" id="AAKKKI010000003">
    <property type="protein sequence ID" value="ECS6981874.1"/>
    <property type="molecule type" value="Genomic_DNA"/>
</dbReference>
<evidence type="ECO:0000313" key="23">
    <source>
        <dbReference type="EMBL" id="EBX5046252.1"/>
    </source>
</evidence>
<dbReference type="EMBL" id="AAKRET010000039">
    <property type="protein sequence ID" value="ECU8356591.1"/>
    <property type="molecule type" value="Genomic_DNA"/>
</dbReference>
<evidence type="ECO:0000313" key="45">
    <source>
        <dbReference type="EMBL" id="ECT0341289.1"/>
    </source>
</evidence>
<dbReference type="EMBL" id="DAAMCJ010000002">
    <property type="protein sequence ID" value="HAC6068212.1"/>
    <property type="molecule type" value="Genomic_DNA"/>
</dbReference>
<evidence type="ECO:0000313" key="58">
    <source>
        <dbReference type="EMBL" id="HAB6748314.1"/>
    </source>
</evidence>
<evidence type="ECO:0000313" key="64">
    <source>
        <dbReference type="EMBL" id="HAC6364084.1"/>
    </source>
</evidence>
<dbReference type="Proteomes" id="UP000839616">
    <property type="component" value="Unassembled WGS sequence"/>
</dbReference>
<evidence type="ECO:0000313" key="6">
    <source>
        <dbReference type="EMBL" id="EBV1698979.1"/>
    </source>
</evidence>
<dbReference type="EMBL" id="DAAMEU010000011">
    <property type="protein sequence ID" value="HAC6356965.1"/>
    <property type="molecule type" value="Genomic_DNA"/>
</dbReference>
<dbReference type="EMBL" id="AAHNKE010000024">
    <property type="protein sequence ID" value="EBY1963226.1"/>
    <property type="molecule type" value="Genomic_DNA"/>
</dbReference>
<evidence type="ECO:0000313" key="75">
    <source>
        <dbReference type="EMBL" id="MLP85718.1"/>
    </source>
</evidence>
<dbReference type="Proteomes" id="UP000839905">
    <property type="component" value="Unassembled WGS sequence"/>
</dbReference>
<dbReference type="EMBL" id="RSUA01000003">
    <property type="protein sequence ID" value="MIT47686.1"/>
    <property type="molecule type" value="Genomic_DNA"/>
</dbReference>
<evidence type="ECO:0000313" key="67">
    <source>
        <dbReference type="EMBL" id="HAC6483805.1"/>
    </source>
</evidence>
<dbReference type="EMBL" id="AAKSLO010000021">
    <property type="protein sequence ID" value="ECV5318143.1"/>
    <property type="molecule type" value="Genomic_DNA"/>
</dbReference>
<evidence type="ECO:0000313" key="32">
    <source>
        <dbReference type="EMBL" id="EBY5998630.1"/>
    </source>
</evidence>
<evidence type="ECO:0000313" key="31">
    <source>
        <dbReference type="EMBL" id="EBY4901549.1"/>
    </source>
</evidence>
<dbReference type="EMBL" id="AAHEND010000008">
    <property type="protein sequence ID" value="EBV2099988.1"/>
    <property type="molecule type" value="Genomic_DNA"/>
</dbReference>
<dbReference type="AlphaFoldDB" id="A0A2J0R914"/>
<evidence type="ECO:0000313" key="60">
    <source>
        <dbReference type="EMBL" id="HAC6304442.1"/>
    </source>
</evidence>
<evidence type="ECO:0000313" key="1">
    <source>
        <dbReference type="EMBL" id="EBS0212142.1"/>
    </source>
</evidence>
<evidence type="ECO:0000313" key="50">
    <source>
        <dbReference type="EMBL" id="ECT9795621.1"/>
    </source>
</evidence>
<dbReference type="EMBL" id="AAHMJT010000013">
    <property type="protein sequence ID" value="EBX8407714.1"/>
    <property type="molecule type" value="Genomic_DNA"/>
</dbReference>
<evidence type="ECO:0000313" key="26">
    <source>
        <dbReference type="EMBL" id="EBY1704458.1"/>
    </source>
</evidence>
<dbReference type="EMBL" id="AAHOPU010000009">
    <property type="protein sequence ID" value="EBY6450648.1"/>
    <property type="molecule type" value="Genomic_DNA"/>
</dbReference>
<evidence type="ECO:0000313" key="40">
    <source>
        <dbReference type="EMBL" id="EBZ0485107.1"/>
    </source>
</evidence>
<dbReference type="Proteomes" id="UP000839909">
    <property type="component" value="Unassembled WGS sequence"/>
</dbReference>
<dbReference type="EMBL" id="AAHOEP010000007">
    <property type="protein sequence ID" value="EBY4803459.1"/>
    <property type="molecule type" value="Genomic_DNA"/>
</dbReference>
<dbReference type="EMBL" id="AAKLMQ010000023">
    <property type="protein sequence ID" value="ECT0341289.1"/>
    <property type="molecule type" value="Genomic_DNA"/>
</dbReference>
<name>A0A2J0R914_SALTM</name>
<dbReference type="EMBL" id="AAHLLT010000002">
    <property type="protein sequence ID" value="EBX5028068.1"/>
    <property type="molecule type" value="Genomic_DNA"/>
</dbReference>
<evidence type="ECO:0000313" key="25">
    <source>
        <dbReference type="EMBL" id="EBY1261484.1"/>
    </source>
</evidence>
<dbReference type="EMBL" id="AAHDEX010000014">
    <property type="protein sequence ID" value="EBU8019028.1"/>
    <property type="molecule type" value="Genomic_DNA"/>
</dbReference>
<sequence length="76" mass="8416">MLKKLSDHNASNGQKEGLSAVLLRKKRMITTAIVRPEGTVIAVRPEYYMTAANAFATRCTFEALSPATHMRPLAIR</sequence>
<dbReference type="EMBL" id="AAHOMW010000014">
    <property type="protein sequence ID" value="EBY5998630.1"/>
    <property type="molecule type" value="Genomic_DNA"/>
</dbReference>
<dbReference type="EMBL" id="AAHHXO010000063">
    <property type="protein sequence ID" value="EBW2870677.1"/>
    <property type="molecule type" value="Genomic_DNA"/>
</dbReference>
<evidence type="ECO:0000313" key="36">
    <source>
        <dbReference type="EMBL" id="EBY6857328.1"/>
    </source>
</evidence>
<evidence type="ECO:0000313" key="66">
    <source>
        <dbReference type="EMBL" id="HAC6417790.1"/>
    </source>
</evidence>
<evidence type="ECO:0000313" key="48">
    <source>
        <dbReference type="EMBL" id="ECT9314581.1"/>
    </source>
</evidence>